<proteinExistence type="predicted"/>
<organism evidence="1 2">
    <name type="scientific">Paludibaculum fermentans</name>
    <dbReference type="NCBI Taxonomy" id="1473598"/>
    <lineage>
        <taxon>Bacteria</taxon>
        <taxon>Pseudomonadati</taxon>
        <taxon>Acidobacteriota</taxon>
        <taxon>Terriglobia</taxon>
        <taxon>Bryobacterales</taxon>
        <taxon>Bryobacteraceae</taxon>
        <taxon>Paludibaculum</taxon>
    </lineage>
</organism>
<evidence type="ECO:0000313" key="1">
    <source>
        <dbReference type="EMBL" id="QOY92198.1"/>
    </source>
</evidence>
<name>A0A7S7SPS6_PALFE</name>
<dbReference type="KEGG" id="pfer:IRI77_30170"/>
<dbReference type="EMBL" id="CP063849">
    <property type="protein sequence ID" value="QOY92198.1"/>
    <property type="molecule type" value="Genomic_DNA"/>
</dbReference>
<reference evidence="1 2" key="1">
    <citation type="submission" date="2020-10" db="EMBL/GenBank/DDBJ databases">
        <title>Complete genome sequence of Paludibaculum fermentans P105T, a facultatively anaerobic acidobacterium capable of dissimilatory Fe(III) reduction.</title>
        <authorList>
            <person name="Dedysh S.N."/>
            <person name="Beletsky A.V."/>
            <person name="Kulichevskaya I.S."/>
            <person name="Mardanov A.V."/>
            <person name="Ravin N.V."/>
        </authorList>
    </citation>
    <scope>NUCLEOTIDE SEQUENCE [LARGE SCALE GENOMIC DNA]</scope>
    <source>
        <strain evidence="1 2">P105</strain>
    </source>
</reference>
<gene>
    <name evidence="1" type="ORF">IRI77_30170</name>
</gene>
<keyword evidence="2" id="KW-1185">Reference proteome</keyword>
<evidence type="ECO:0000313" key="2">
    <source>
        <dbReference type="Proteomes" id="UP000593892"/>
    </source>
</evidence>
<dbReference type="AlphaFoldDB" id="A0A7S7SPS6"/>
<dbReference type="Proteomes" id="UP000593892">
    <property type="component" value="Chromosome"/>
</dbReference>
<accession>A0A7S7SPS6</accession>
<sequence>MPKSHGKIPQPEVKQFDDSLVFSFKHLDLATNPKFTLDRCREGYLSKLLERLKALHGFKVSELKHNKSKSLRCHSLDWNATTEPGGFRCLNDQLRSLPAWQFEVSSNEHGRVHGFFIDQTFFVVWVDPEHRLYQ</sequence>
<protein>
    <submittedName>
        <fullName evidence="1">Uncharacterized protein</fullName>
    </submittedName>
</protein>